<name>A0A8S5M2W5_9CAUD</name>
<sequence length="85" mass="9890">MTSFDKLADYDINRIKLLTDYSYDDALIGVTENNRAIYDYAKMVRWLVEEEGFEEIDAEEWINYNTIRALDYAGSDSPIIMHALA</sequence>
<accession>A0A8S5M2W5</accession>
<proteinExistence type="predicted"/>
<protein>
    <submittedName>
        <fullName evidence="1">Uncharacterized protein</fullName>
    </submittedName>
</protein>
<evidence type="ECO:0000313" key="1">
    <source>
        <dbReference type="EMBL" id="DAD76423.1"/>
    </source>
</evidence>
<organism evidence="1">
    <name type="scientific">Siphoviridae sp. ctP6p7</name>
    <dbReference type="NCBI Taxonomy" id="2826319"/>
    <lineage>
        <taxon>Viruses</taxon>
        <taxon>Duplodnaviria</taxon>
        <taxon>Heunggongvirae</taxon>
        <taxon>Uroviricota</taxon>
        <taxon>Caudoviricetes</taxon>
    </lineage>
</organism>
<reference evidence="1" key="1">
    <citation type="journal article" date="2021" name="Proc. Natl. Acad. Sci. U.S.A.">
        <title>A Catalog of Tens of Thousands of Viruses from Human Metagenomes Reveals Hidden Associations with Chronic Diseases.</title>
        <authorList>
            <person name="Tisza M.J."/>
            <person name="Buck C.B."/>
        </authorList>
    </citation>
    <scope>NUCLEOTIDE SEQUENCE</scope>
    <source>
        <strain evidence="1">CtP6p7</strain>
    </source>
</reference>
<dbReference type="EMBL" id="BK014800">
    <property type="protein sequence ID" value="DAD76423.1"/>
    <property type="molecule type" value="Genomic_DNA"/>
</dbReference>